<keyword evidence="1" id="KW-0732">Signal</keyword>
<feature type="signal peptide" evidence="1">
    <location>
        <begin position="1"/>
        <end position="17"/>
    </location>
</feature>
<evidence type="ECO:0000256" key="1">
    <source>
        <dbReference type="SAM" id="SignalP"/>
    </source>
</evidence>
<reference evidence="2" key="1">
    <citation type="submission" date="2022-01" db="EMBL/GenBank/DDBJ databases">
        <authorList>
            <person name="King R."/>
        </authorList>
    </citation>
    <scope>NUCLEOTIDE SEQUENCE</scope>
</reference>
<feature type="chain" id="PRO_5040194048" evidence="1">
    <location>
        <begin position="18"/>
        <end position="248"/>
    </location>
</feature>
<organism evidence="2 3">
    <name type="scientific">Phaedon cochleariae</name>
    <name type="common">Mustard beetle</name>
    <dbReference type="NCBI Taxonomy" id="80249"/>
    <lineage>
        <taxon>Eukaryota</taxon>
        <taxon>Metazoa</taxon>
        <taxon>Ecdysozoa</taxon>
        <taxon>Arthropoda</taxon>
        <taxon>Hexapoda</taxon>
        <taxon>Insecta</taxon>
        <taxon>Pterygota</taxon>
        <taxon>Neoptera</taxon>
        <taxon>Endopterygota</taxon>
        <taxon>Coleoptera</taxon>
        <taxon>Polyphaga</taxon>
        <taxon>Cucujiformia</taxon>
        <taxon>Chrysomeloidea</taxon>
        <taxon>Chrysomelidae</taxon>
        <taxon>Chrysomelinae</taxon>
        <taxon>Chrysomelini</taxon>
        <taxon>Phaedon</taxon>
    </lineage>
</organism>
<dbReference type="Pfam" id="PF07165">
    <property type="entry name" value="DUF1397"/>
    <property type="match status" value="1"/>
</dbReference>
<protein>
    <submittedName>
        <fullName evidence="2">Uncharacterized protein</fullName>
    </submittedName>
</protein>
<reference evidence="2" key="2">
    <citation type="submission" date="2022-10" db="EMBL/GenBank/DDBJ databases">
        <authorList>
            <consortium name="ENA_rothamsted_submissions"/>
            <consortium name="culmorum"/>
            <person name="King R."/>
        </authorList>
    </citation>
    <scope>NUCLEOTIDE SEQUENCE</scope>
</reference>
<accession>A0A9P0DIQ5</accession>
<dbReference type="InterPro" id="IPR009832">
    <property type="entry name" value="DUF1397"/>
</dbReference>
<dbReference type="EMBL" id="OU896718">
    <property type="protein sequence ID" value="CAH1118950.1"/>
    <property type="molecule type" value="Genomic_DNA"/>
</dbReference>
<dbReference type="Proteomes" id="UP001153737">
    <property type="component" value="Chromosome 12"/>
</dbReference>
<dbReference type="OrthoDB" id="6760427at2759"/>
<keyword evidence="3" id="KW-1185">Reference proteome</keyword>
<name>A0A9P0DIQ5_PHACE</name>
<sequence>MKIFFIVFIVMTGICSSLTMSSSEETLHNIRVNMIKSYFQEKQEMNQITKKVERICPGYGRKFEEALLKVQQCSDAVDDTQQTMCSAVKNHFEICARPVTEIFEECLPESSQDLPSFIIKTMVAMSNHLCRIDGEHIIELSNPCVKSQTYRMRRCMMKAQSKLQTYSSQIPSKQEVCESLRSLKTCFKSHLTLACGNQVTRESFLDLFESGMKLCDEVTPSPSFNEIEVLDLDKKNEWHTRRSIPVEE</sequence>
<proteinExistence type="predicted"/>
<evidence type="ECO:0000313" key="2">
    <source>
        <dbReference type="EMBL" id="CAH1118950.1"/>
    </source>
</evidence>
<dbReference type="AlphaFoldDB" id="A0A9P0DIQ5"/>
<gene>
    <name evidence="2" type="ORF">PHAECO_LOCUS3338</name>
</gene>
<evidence type="ECO:0000313" key="3">
    <source>
        <dbReference type="Proteomes" id="UP001153737"/>
    </source>
</evidence>